<sequence>MSQEAFRLRRIIIIDSFWKGKVNEIDFDGHTQLEGTNGAGKTSLMRLLPLFYGMRPGDIVSKVDQAKNFANYYLPRESSKLVYEYQRPGLVEPQLCCMIASSDGRSVHYKLIDAPYRQEHFINADHKPFKMGEIERNYKRAHGAFCSNYLGVDKYRQVIQNLRGGRASAEVRQLQSRFSFGQVPMPHIDKVVNGTIEKNLDFEAVKKMLVAIAADYLARSRAGDSREQMQLNKDEIGRWLSDIQASREVHGVAEKIQRWQGQFSELEEFLGQLRHLLALCDEQRSELQDKLAALASEKASHRASIKELEQEFDALEGELKQSITADSDLVHARQVTIERLDDDKQKYDDDDAASYQLRADEKATFSQRLKEVNAIIESFEGDTAKVARKFEELLGKLDLELARGEGDKQQQMATIRQQAADQLAQVEQQYQANRRQMEQRLSQQGLELKDQQLQLRHALRINTNSRANPQLPAEISQGLQATAQSLGEAQGRHNELLRLISDERQHGAQLERQRDQQLHRLSGEQRRLDELKAQYQALEQQLHPAEGSLQAFLEQRGEAAGWKQNIGCLLSPELLARTDLAPQWKGEGSDTLYGVGLDLAPLQHNNPLARGEAEQQQRLETLEQQCRDQQGQIDQINELLKQLGRQLEQHQAQLGQLQQQERRANAEIDQLKQQQERQQQHAQEAVKQLTTRLDEERKQLSKQLEQLDHKLEQLEEQGEEELHELHNAALERRLILETDRDSQLETLSEQLESLQESVRERRRDYKKQQKQALDKIDPDGEVDKRMAERKELLAALDRCAEFEQKAREYQHFLSSQYNQREPLAAELLELQQRLSESRTRLEHARNQHEHQLTEHKAVLKRNKEQQERSDDLLARLVRVNAVCEPLGLEPARNDQLQNYQAEMLPGFIEQNHEGFSHLERKLTKEISHFSNVLRTKHGKSSLFDTWTQLVADNDRFEGCETVLKYRAPIGDLLQSAAQLAKSTGQLVIVNANMINEFYRHLENFDRRIKSVGRQLSERVTALAKFEALAEISVGTVTKLEQLEYWQPLRSFSDCFEQSRDQLREGSSEIPEELIRAMRELARVLPAEGLELEHNDLFDLEFVITEKGQVKRARNARQLKKVSSTGLSYLAMLSLFAGLLGMLRGDGELPSRVILPVDELGELAAENIELLLGMFDDNHIQMLSASPSTDRQVLALYRTHYKLKDSKIYSAHVPLSKLEQLLATRAGRTHATTEEAAQ</sequence>
<proteinExistence type="predicted"/>
<feature type="coiled-coil region" evidence="1">
    <location>
        <begin position="416"/>
        <end position="454"/>
    </location>
</feature>
<dbReference type="GO" id="GO:0005524">
    <property type="term" value="F:ATP binding"/>
    <property type="evidence" value="ECO:0007669"/>
    <property type="project" value="UniProtKB-KW"/>
</dbReference>
<reference evidence="3 4" key="1">
    <citation type="submission" date="2019-04" db="EMBL/GenBank/DDBJ databases">
        <authorList>
            <person name="Hwang J.C."/>
        </authorList>
    </citation>
    <scope>NUCLEOTIDE SEQUENCE [LARGE SCALE GENOMIC DNA]</scope>
    <source>
        <strain evidence="3 4">IMCC35001</strain>
    </source>
</reference>
<keyword evidence="3" id="KW-0067">ATP-binding</keyword>
<dbReference type="RefSeq" id="WP_136853810.1">
    <property type="nucleotide sequence ID" value="NZ_SWCI01000008.1"/>
</dbReference>
<feature type="compositionally biased region" description="Basic and acidic residues" evidence="2">
    <location>
        <begin position="757"/>
        <end position="779"/>
    </location>
</feature>
<keyword evidence="4" id="KW-1185">Reference proteome</keyword>
<evidence type="ECO:0000313" key="4">
    <source>
        <dbReference type="Proteomes" id="UP000305674"/>
    </source>
</evidence>
<dbReference type="Pfam" id="PF12128">
    <property type="entry name" value="DUF3584"/>
    <property type="match status" value="1"/>
</dbReference>
<gene>
    <name evidence="3" type="ORF">FCL40_13390</name>
</gene>
<evidence type="ECO:0000256" key="1">
    <source>
        <dbReference type="SAM" id="Coils"/>
    </source>
</evidence>
<dbReference type="InterPro" id="IPR027417">
    <property type="entry name" value="P-loop_NTPase"/>
</dbReference>
<evidence type="ECO:0000256" key="2">
    <source>
        <dbReference type="SAM" id="MobiDB-lite"/>
    </source>
</evidence>
<keyword evidence="1" id="KW-0175">Coiled coil</keyword>
<dbReference type="OrthoDB" id="9810371at2"/>
<dbReference type="InterPro" id="IPR021979">
    <property type="entry name" value="DUF3584"/>
</dbReference>
<feature type="coiled-coil region" evidence="1">
    <location>
        <begin position="514"/>
        <end position="548"/>
    </location>
</feature>
<feature type="coiled-coil region" evidence="1">
    <location>
        <begin position="827"/>
        <end position="865"/>
    </location>
</feature>
<feature type="coiled-coil region" evidence="1">
    <location>
        <begin position="277"/>
        <end position="325"/>
    </location>
</feature>
<organism evidence="3 4">
    <name type="scientific">Ferrimonas sediminicola</name>
    <dbReference type="NCBI Taxonomy" id="2569538"/>
    <lineage>
        <taxon>Bacteria</taxon>
        <taxon>Pseudomonadati</taxon>
        <taxon>Pseudomonadota</taxon>
        <taxon>Gammaproteobacteria</taxon>
        <taxon>Alteromonadales</taxon>
        <taxon>Ferrimonadaceae</taxon>
        <taxon>Ferrimonas</taxon>
    </lineage>
</organism>
<dbReference type="Proteomes" id="UP000305674">
    <property type="component" value="Unassembled WGS sequence"/>
</dbReference>
<feature type="region of interest" description="Disordered" evidence="2">
    <location>
        <begin position="755"/>
        <end position="779"/>
    </location>
</feature>
<name>A0A4U1BEE5_9GAMM</name>
<protein>
    <submittedName>
        <fullName evidence="3">ATP-binding protein</fullName>
    </submittedName>
</protein>
<comment type="caution">
    <text evidence="3">The sequence shown here is derived from an EMBL/GenBank/DDBJ whole genome shotgun (WGS) entry which is preliminary data.</text>
</comment>
<dbReference type="EMBL" id="SWCI01000008">
    <property type="protein sequence ID" value="TKB48339.1"/>
    <property type="molecule type" value="Genomic_DNA"/>
</dbReference>
<dbReference type="SUPFAM" id="SSF52540">
    <property type="entry name" value="P-loop containing nucleoside triphosphate hydrolases"/>
    <property type="match status" value="1"/>
</dbReference>
<dbReference type="AlphaFoldDB" id="A0A4U1BEE5"/>
<accession>A0A4U1BEE5</accession>
<evidence type="ECO:0000313" key="3">
    <source>
        <dbReference type="EMBL" id="TKB48339.1"/>
    </source>
</evidence>
<keyword evidence="3" id="KW-0547">Nucleotide-binding</keyword>